<organism evidence="1 2">
    <name type="scientific">Dichanthelium oligosanthes</name>
    <dbReference type="NCBI Taxonomy" id="888268"/>
    <lineage>
        <taxon>Eukaryota</taxon>
        <taxon>Viridiplantae</taxon>
        <taxon>Streptophyta</taxon>
        <taxon>Embryophyta</taxon>
        <taxon>Tracheophyta</taxon>
        <taxon>Spermatophyta</taxon>
        <taxon>Magnoliopsida</taxon>
        <taxon>Liliopsida</taxon>
        <taxon>Poales</taxon>
        <taxon>Poaceae</taxon>
        <taxon>PACMAD clade</taxon>
        <taxon>Panicoideae</taxon>
        <taxon>Panicodae</taxon>
        <taxon>Paniceae</taxon>
        <taxon>Dichantheliinae</taxon>
        <taxon>Dichanthelium</taxon>
    </lineage>
</organism>
<accession>A0A1E5VZZ5</accession>
<evidence type="ECO:0000313" key="1">
    <source>
        <dbReference type="EMBL" id="OEL30689.1"/>
    </source>
</evidence>
<comment type="caution">
    <text evidence="1">The sequence shown here is derived from an EMBL/GenBank/DDBJ whole genome shotgun (WGS) entry which is preliminary data.</text>
</comment>
<name>A0A1E5VZZ5_9POAL</name>
<sequence>LLMSMKALYWKNHKTHAHLRCLQSQEFTVLIAHTRATTTSCSLTITILERWL</sequence>
<reference evidence="1 2" key="1">
    <citation type="submission" date="2016-09" db="EMBL/GenBank/DDBJ databases">
        <title>The draft genome of Dichanthelium oligosanthes: A C3 panicoid grass species.</title>
        <authorList>
            <person name="Studer A.J."/>
            <person name="Schnable J.C."/>
            <person name="Brutnell T.P."/>
        </authorList>
    </citation>
    <scope>NUCLEOTIDE SEQUENCE [LARGE SCALE GENOMIC DNA]</scope>
    <source>
        <strain evidence="2">cv. Kellogg 1175</strain>
        <tissue evidence="1">Leaf</tissue>
    </source>
</reference>
<dbReference type="EMBL" id="LWDX02025009">
    <property type="protein sequence ID" value="OEL30689.1"/>
    <property type="molecule type" value="Genomic_DNA"/>
</dbReference>
<dbReference type="AlphaFoldDB" id="A0A1E5VZZ5"/>
<proteinExistence type="predicted"/>
<evidence type="ECO:0000313" key="2">
    <source>
        <dbReference type="Proteomes" id="UP000095767"/>
    </source>
</evidence>
<protein>
    <submittedName>
        <fullName evidence="1">Uncharacterized protein</fullName>
    </submittedName>
</protein>
<dbReference type="Proteomes" id="UP000095767">
    <property type="component" value="Unassembled WGS sequence"/>
</dbReference>
<keyword evidence="2" id="KW-1185">Reference proteome</keyword>
<gene>
    <name evidence="1" type="ORF">BAE44_0008292</name>
</gene>
<feature type="non-terminal residue" evidence="1">
    <location>
        <position position="1"/>
    </location>
</feature>